<reference evidence="1" key="1">
    <citation type="submission" date="2018-05" db="EMBL/GenBank/DDBJ databases">
        <authorList>
            <person name="Lanie J.A."/>
            <person name="Ng W.-L."/>
            <person name="Kazmierczak K.M."/>
            <person name="Andrzejewski T.M."/>
            <person name="Davidsen T.M."/>
            <person name="Wayne K.J."/>
            <person name="Tettelin H."/>
            <person name="Glass J.I."/>
            <person name="Rusch D."/>
            <person name="Podicherti R."/>
            <person name="Tsui H.-C.T."/>
            <person name="Winkler M.E."/>
        </authorList>
    </citation>
    <scope>NUCLEOTIDE SEQUENCE</scope>
</reference>
<gene>
    <name evidence="1" type="ORF">METZ01_LOCUS206544</name>
</gene>
<organism evidence="1">
    <name type="scientific">marine metagenome</name>
    <dbReference type="NCBI Taxonomy" id="408172"/>
    <lineage>
        <taxon>unclassified sequences</taxon>
        <taxon>metagenomes</taxon>
        <taxon>ecological metagenomes</taxon>
    </lineage>
</organism>
<accession>A0A382ESH7</accession>
<dbReference type="EMBL" id="UINC01046100">
    <property type="protein sequence ID" value="SVB53690.1"/>
    <property type="molecule type" value="Genomic_DNA"/>
</dbReference>
<dbReference type="AlphaFoldDB" id="A0A382ESH7"/>
<sequence>MVNWYDKKLVKEIAEHEEKMEKKGLYKRHFIKK</sequence>
<protein>
    <submittedName>
        <fullName evidence="1">Uncharacterized protein</fullName>
    </submittedName>
</protein>
<name>A0A382ESH7_9ZZZZ</name>
<evidence type="ECO:0000313" key="1">
    <source>
        <dbReference type="EMBL" id="SVB53690.1"/>
    </source>
</evidence>
<proteinExistence type="predicted"/>